<gene>
    <name evidence="4" type="ORF">EPI10_024515</name>
</gene>
<dbReference type="PROSITE" id="PS50994">
    <property type="entry name" value="INTEGRASE"/>
    <property type="match status" value="1"/>
</dbReference>
<dbReference type="PANTHER" id="PTHR42648:SF18">
    <property type="entry name" value="RETROTRANSPOSON, UNCLASSIFIED-LIKE PROTEIN"/>
    <property type="match status" value="1"/>
</dbReference>
<dbReference type="Pfam" id="PF22936">
    <property type="entry name" value="Pol_BBD"/>
    <property type="match status" value="1"/>
</dbReference>
<dbReference type="InterPro" id="IPR036397">
    <property type="entry name" value="RNaseH_sf"/>
</dbReference>
<dbReference type="OrthoDB" id="1002641at2759"/>
<evidence type="ECO:0000259" key="3">
    <source>
        <dbReference type="PROSITE" id="PS50994"/>
    </source>
</evidence>
<dbReference type="GO" id="GO:0015074">
    <property type="term" value="P:DNA integration"/>
    <property type="evidence" value="ECO:0007669"/>
    <property type="project" value="InterPro"/>
</dbReference>
<reference evidence="5" key="1">
    <citation type="journal article" date="2019" name="Plant Biotechnol. J.">
        <title>Genome sequencing of the Australian wild diploid species Gossypium australe highlights disease resistance and delayed gland morphogenesis.</title>
        <authorList>
            <person name="Cai Y."/>
            <person name="Cai X."/>
            <person name="Wang Q."/>
            <person name="Wang P."/>
            <person name="Zhang Y."/>
            <person name="Cai C."/>
            <person name="Xu Y."/>
            <person name="Wang K."/>
            <person name="Zhou Z."/>
            <person name="Wang C."/>
            <person name="Geng S."/>
            <person name="Li B."/>
            <person name="Dong Q."/>
            <person name="Hou Y."/>
            <person name="Wang H."/>
            <person name="Ai P."/>
            <person name="Liu Z."/>
            <person name="Yi F."/>
            <person name="Sun M."/>
            <person name="An G."/>
            <person name="Cheng J."/>
            <person name="Zhang Y."/>
            <person name="Shi Q."/>
            <person name="Xie Y."/>
            <person name="Shi X."/>
            <person name="Chang Y."/>
            <person name="Huang F."/>
            <person name="Chen Y."/>
            <person name="Hong S."/>
            <person name="Mi L."/>
            <person name="Sun Q."/>
            <person name="Zhang L."/>
            <person name="Zhou B."/>
            <person name="Peng R."/>
            <person name="Zhang X."/>
            <person name="Liu F."/>
        </authorList>
    </citation>
    <scope>NUCLEOTIDE SEQUENCE [LARGE SCALE GENOMIC DNA]</scope>
    <source>
        <strain evidence="5">cv. PA1801</strain>
    </source>
</reference>
<dbReference type="GO" id="GO:0008233">
    <property type="term" value="F:peptidase activity"/>
    <property type="evidence" value="ECO:0007669"/>
    <property type="project" value="UniProtKB-KW"/>
</dbReference>
<feature type="domain" description="Integrase catalytic" evidence="3">
    <location>
        <begin position="357"/>
        <end position="521"/>
    </location>
</feature>
<dbReference type="InterPro" id="IPR039537">
    <property type="entry name" value="Retrotran_Ty1/copia-like"/>
</dbReference>
<dbReference type="AlphaFoldDB" id="A0A5B6VXR1"/>
<keyword evidence="1" id="KW-0645">Protease</keyword>
<sequence length="672" mass="77787">MACDTPKQAWDRLKEEFQGSDKTRQQQLINLRRDFENLKMKKFETIKQYADRTTATINNIRLLGDEFSDKRIPEKVITTLPKKYESKISSLEESRNLSAIPLTELINALYAQKQRRANRMEEHSEGAFQARSRESSSSSSSYKGKKPWLEKKEKGKKDAAKRKFSPCTHYKKSTHLEKYCWYRPNIQCKSCKQLGHIENNQAQTAEDVQTQEEHVFTASCFANSSKVRKNWLIGSGCTHHMASGKGMFRELNTNFVSKVRIGNGEFIEAKGKGKALLEKGYSLIFEEKTCVIKDSFNQVLVTIAMYDRSFILDVNQLKAKVHTTLANESYLWHKRLRHVNYKSLSLLHKMNLVEDMSKIEPRKDVCEVCQFGNLKSSRRAPTGPYRHLWTYEDLFFERQHVSFLKQNSEVTDYFCKFKLLAENQASCKLKILRFDNGTEYKICDEAGIQHQLTTIYSPQQNGVCERKNMTVLDMAKCLLFEGKVPNNFWAKAVNTSVYLLNRLPTNAVKGKTPFEAWFRHKPNVSHLKVFGCLCYTLVPAKKRIKLEKRSMPGVFVGYSSVKKGYMVFNPSTKKIVVSRDVKFNEGSCWKWDGTDANLSEQDQHDLDLQHAEIEAETEDDYDDAPVRGTRTLMDIYERCDMTIVEPSNFNEAAREGCWKEAMKVELRMIHKK</sequence>
<keyword evidence="1" id="KW-0378">Hydrolase</keyword>
<organism evidence="4 5">
    <name type="scientific">Gossypium australe</name>
    <dbReference type="NCBI Taxonomy" id="47621"/>
    <lineage>
        <taxon>Eukaryota</taxon>
        <taxon>Viridiplantae</taxon>
        <taxon>Streptophyta</taxon>
        <taxon>Embryophyta</taxon>
        <taxon>Tracheophyta</taxon>
        <taxon>Spermatophyta</taxon>
        <taxon>Magnoliopsida</taxon>
        <taxon>eudicotyledons</taxon>
        <taxon>Gunneridae</taxon>
        <taxon>Pentapetalae</taxon>
        <taxon>rosids</taxon>
        <taxon>malvids</taxon>
        <taxon>Malvales</taxon>
        <taxon>Malvaceae</taxon>
        <taxon>Malvoideae</taxon>
        <taxon>Gossypium</taxon>
    </lineage>
</organism>
<keyword evidence="5" id="KW-1185">Reference proteome</keyword>
<evidence type="ECO:0000256" key="1">
    <source>
        <dbReference type="ARBA" id="ARBA00022670"/>
    </source>
</evidence>
<dbReference type="EMBL" id="SMMG02000005">
    <property type="protein sequence ID" value="KAA3474201.1"/>
    <property type="molecule type" value="Genomic_DNA"/>
</dbReference>
<dbReference type="Pfam" id="PF25597">
    <property type="entry name" value="SH3_retrovirus"/>
    <property type="match status" value="1"/>
</dbReference>
<name>A0A5B6VXR1_9ROSI</name>
<dbReference type="InterPro" id="IPR057670">
    <property type="entry name" value="SH3_retrovirus"/>
</dbReference>
<accession>A0A5B6VXR1</accession>
<feature type="region of interest" description="Disordered" evidence="2">
    <location>
        <begin position="117"/>
        <end position="163"/>
    </location>
</feature>
<feature type="compositionally biased region" description="Basic and acidic residues" evidence="2">
    <location>
        <begin position="147"/>
        <end position="158"/>
    </location>
</feature>
<dbReference type="InterPro" id="IPR054722">
    <property type="entry name" value="PolX-like_BBD"/>
</dbReference>
<dbReference type="Gene3D" id="3.30.420.10">
    <property type="entry name" value="Ribonuclease H-like superfamily/Ribonuclease H"/>
    <property type="match status" value="1"/>
</dbReference>
<dbReference type="Pfam" id="PF13976">
    <property type="entry name" value="gag_pre-integrs"/>
    <property type="match status" value="1"/>
</dbReference>
<evidence type="ECO:0000313" key="4">
    <source>
        <dbReference type="EMBL" id="KAA3474201.1"/>
    </source>
</evidence>
<proteinExistence type="predicted"/>
<comment type="caution">
    <text evidence="4">The sequence shown here is derived from an EMBL/GenBank/DDBJ whole genome shotgun (WGS) entry which is preliminary data.</text>
</comment>
<dbReference type="Proteomes" id="UP000325315">
    <property type="component" value="Unassembled WGS sequence"/>
</dbReference>
<dbReference type="InterPro" id="IPR025724">
    <property type="entry name" value="GAG-pre-integrase_dom"/>
</dbReference>
<dbReference type="InterPro" id="IPR012337">
    <property type="entry name" value="RNaseH-like_sf"/>
</dbReference>
<evidence type="ECO:0000313" key="5">
    <source>
        <dbReference type="Proteomes" id="UP000325315"/>
    </source>
</evidence>
<dbReference type="GO" id="GO:0006508">
    <property type="term" value="P:proteolysis"/>
    <property type="evidence" value="ECO:0007669"/>
    <property type="project" value="UniProtKB-KW"/>
</dbReference>
<evidence type="ECO:0000256" key="2">
    <source>
        <dbReference type="SAM" id="MobiDB-lite"/>
    </source>
</evidence>
<dbReference type="InterPro" id="IPR001584">
    <property type="entry name" value="Integrase_cat-core"/>
</dbReference>
<dbReference type="SUPFAM" id="SSF53098">
    <property type="entry name" value="Ribonuclease H-like"/>
    <property type="match status" value="1"/>
</dbReference>
<dbReference type="GO" id="GO:0003676">
    <property type="term" value="F:nucleic acid binding"/>
    <property type="evidence" value="ECO:0007669"/>
    <property type="project" value="InterPro"/>
</dbReference>
<dbReference type="PANTHER" id="PTHR42648">
    <property type="entry name" value="TRANSPOSASE, PUTATIVE-RELATED"/>
    <property type="match status" value="1"/>
</dbReference>
<protein>
    <submittedName>
        <fullName evidence="4">Pleiotropic drug resistance protein 3-like</fullName>
    </submittedName>
</protein>
<dbReference type="Pfam" id="PF14223">
    <property type="entry name" value="Retrotran_gag_2"/>
    <property type="match status" value="1"/>
</dbReference>